<sequence>MNKQITTENISSAEWDVMRIIWTLDQAKCSEIIAELKPKNNWSESTIKTLIRRLIEKGIVSADKTGRTFTYSATVSENEMMYQVAKGMFSNMCDMHKGQLLIRLIKELPLSKSAIQEIQTELTQMEKVAPETVPCDCLSKNKKHQC</sequence>
<evidence type="ECO:0000313" key="5">
    <source>
        <dbReference type="EMBL" id="KRL63930.1"/>
    </source>
</evidence>
<evidence type="ECO:0000256" key="4">
    <source>
        <dbReference type="ARBA" id="ARBA00023163"/>
    </source>
</evidence>
<dbReference type="eggNOG" id="COG3682">
    <property type="taxonomic scope" value="Bacteria"/>
</dbReference>
<dbReference type="Proteomes" id="UP000051931">
    <property type="component" value="Unassembled WGS sequence"/>
</dbReference>
<dbReference type="GO" id="GO:0003677">
    <property type="term" value="F:DNA binding"/>
    <property type="evidence" value="ECO:0007669"/>
    <property type="project" value="UniProtKB-KW"/>
</dbReference>
<dbReference type="InterPro" id="IPR036390">
    <property type="entry name" value="WH_DNA-bd_sf"/>
</dbReference>
<dbReference type="STRING" id="1122152.GCA_000425905_00506"/>
<dbReference type="InterPro" id="IPR014071">
    <property type="entry name" value="Cu_transp_CopY/TcrY"/>
</dbReference>
<dbReference type="Gene3D" id="1.10.10.10">
    <property type="entry name" value="Winged helix-like DNA-binding domain superfamily/Winged helix DNA-binding domain"/>
    <property type="match status" value="1"/>
</dbReference>
<organism evidence="5 6">
    <name type="scientific">Lactobacillus psittaci DSM 15354</name>
    <dbReference type="NCBI Taxonomy" id="1122152"/>
    <lineage>
        <taxon>Bacteria</taxon>
        <taxon>Bacillati</taxon>
        <taxon>Bacillota</taxon>
        <taxon>Bacilli</taxon>
        <taxon>Lactobacillales</taxon>
        <taxon>Lactobacillaceae</taxon>
        <taxon>Lactobacillus</taxon>
    </lineage>
</organism>
<dbReference type="GO" id="GO:0045892">
    <property type="term" value="P:negative regulation of DNA-templated transcription"/>
    <property type="evidence" value="ECO:0007669"/>
    <property type="project" value="InterPro"/>
</dbReference>
<evidence type="ECO:0000256" key="3">
    <source>
        <dbReference type="ARBA" id="ARBA00023125"/>
    </source>
</evidence>
<protein>
    <submittedName>
        <fullName evidence="5">CopY TcrY family copper transport repressor</fullName>
    </submittedName>
</protein>
<evidence type="ECO:0000256" key="2">
    <source>
        <dbReference type="ARBA" id="ARBA00023015"/>
    </source>
</evidence>
<gene>
    <name evidence="5" type="ORF">FC23_GL000177</name>
</gene>
<comment type="similarity">
    <text evidence="1">Belongs to the BlaI transcriptional regulatory family.</text>
</comment>
<dbReference type="InterPro" id="IPR036388">
    <property type="entry name" value="WH-like_DNA-bd_sf"/>
</dbReference>
<evidence type="ECO:0000313" key="6">
    <source>
        <dbReference type="Proteomes" id="UP000051931"/>
    </source>
</evidence>
<dbReference type="PIRSF" id="PIRSF019455">
    <property type="entry name" value="CopR_AtkY"/>
    <property type="match status" value="1"/>
</dbReference>
<keyword evidence="2" id="KW-0805">Transcription regulation</keyword>
<dbReference type="RefSeq" id="WP_027824699.1">
    <property type="nucleotide sequence ID" value="NZ_AUEI01000004.1"/>
</dbReference>
<dbReference type="EMBL" id="AZFB01000001">
    <property type="protein sequence ID" value="KRL63930.1"/>
    <property type="molecule type" value="Genomic_DNA"/>
</dbReference>
<dbReference type="AlphaFoldDB" id="A0A0R1SB46"/>
<reference evidence="5 6" key="1">
    <citation type="journal article" date="2015" name="Genome Announc.">
        <title>Expanding the biotechnology potential of lactobacilli through comparative genomics of 213 strains and associated genera.</title>
        <authorList>
            <person name="Sun Z."/>
            <person name="Harris H.M."/>
            <person name="McCann A."/>
            <person name="Guo C."/>
            <person name="Argimon S."/>
            <person name="Zhang W."/>
            <person name="Yang X."/>
            <person name="Jeffery I.B."/>
            <person name="Cooney J.C."/>
            <person name="Kagawa T.F."/>
            <person name="Liu W."/>
            <person name="Song Y."/>
            <person name="Salvetti E."/>
            <person name="Wrobel A."/>
            <person name="Rasinkangas P."/>
            <person name="Parkhill J."/>
            <person name="Rea M.C."/>
            <person name="O'Sullivan O."/>
            <person name="Ritari J."/>
            <person name="Douillard F.P."/>
            <person name="Paul Ross R."/>
            <person name="Yang R."/>
            <person name="Briner A.E."/>
            <person name="Felis G.E."/>
            <person name="de Vos W.M."/>
            <person name="Barrangou R."/>
            <person name="Klaenhammer T.R."/>
            <person name="Caufield P.W."/>
            <person name="Cui Y."/>
            <person name="Zhang H."/>
            <person name="O'Toole P.W."/>
        </authorList>
    </citation>
    <scope>NUCLEOTIDE SEQUENCE [LARGE SCALE GENOMIC DNA]</scope>
    <source>
        <strain evidence="5 6">DSM 15354</strain>
    </source>
</reference>
<proteinExistence type="inferred from homology"/>
<dbReference type="InterPro" id="IPR005650">
    <property type="entry name" value="BlaI_family"/>
</dbReference>
<accession>A0A0R1SB46</accession>
<keyword evidence="6" id="KW-1185">Reference proteome</keyword>
<dbReference type="SUPFAM" id="SSF46785">
    <property type="entry name" value="Winged helix' DNA-binding domain"/>
    <property type="match status" value="1"/>
</dbReference>
<comment type="caution">
    <text evidence="5">The sequence shown here is derived from an EMBL/GenBank/DDBJ whole genome shotgun (WGS) entry which is preliminary data.</text>
</comment>
<keyword evidence="4" id="KW-0804">Transcription</keyword>
<dbReference type="Pfam" id="PF03965">
    <property type="entry name" value="Penicillinase_R"/>
    <property type="match status" value="1"/>
</dbReference>
<dbReference type="PATRIC" id="fig|1122152.4.peg.178"/>
<keyword evidence="3" id="KW-0238">DNA-binding</keyword>
<dbReference type="OrthoDB" id="1849040at2"/>
<name>A0A0R1SB46_9LACO</name>
<dbReference type="NCBIfam" id="TIGR02698">
    <property type="entry name" value="CopY_TcrY"/>
    <property type="match status" value="1"/>
</dbReference>
<evidence type="ECO:0000256" key="1">
    <source>
        <dbReference type="ARBA" id="ARBA00011046"/>
    </source>
</evidence>